<dbReference type="AlphaFoldDB" id="A0A8S9ZI89"/>
<dbReference type="SUPFAM" id="SSF57196">
    <property type="entry name" value="EGF/Laminin"/>
    <property type="match status" value="1"/>
</dbReference>
<dbReference type="EMBL" id="JABEBT010000090">
    <property type="protein sequence ID" value="KAF7632920.1"/>
    <property type="molecule type" value="Genomic_DNA"/>
</dbReference>
<dbReference type="Gene3D" id="2.10.25.10">
    <property type="entry name" value="Laminin"/>
    <property type="match status" value="1"/>
</dbReference>
<sequence>MDGVCPEDGRRWCYRGVCLWEDGKATCLCPPGLLGEQCELENKQFDEEINNIEFNGKNSLLAFSLNSTENEGEIDENNGFLVEFRLNPTQTSFDEEQLLALLMREKDSQVLAAVTMLPQNGRNSQLGDIIQKCLAIAPSYAFTFLQYKYQQIQ</sequence>
<gene>
    <name evidence="1" type="ORF">Mgra_00007698</name>
</gene>
<dbReference type="OrthoDB" id="5860362at2759"/>
<evidence type="ECO:0008006" key="3">
    <source>
        <dbReference type="Google" id="ProtNLM"/>
    </source>
</evidence>
<keyword evidence="2" id="KW-1185">Reference proteome</keyword>
<evidence type="ECO:0000313" key="2">
    <source>
        <dbReference type="Proteomes" id="UP000605970"/>
    </source>
</evidence>
<organism evidence="1 2">
    <name type="scientific">Meloidogyne graminicola</name>
    <dbReference type="NCBI Taxonomy" id="189291"/>
    <lineage>
        <taxon>Eukaryota</taxon>
        <taxon>Metazoa</taxon>
        <taxon>Ecdysozoa</taxon>
        <taxon>Nematoda</taxon>
        <taxon>Chromadorea</taxon>
        <taxon>Rhabditida</taxon>
        <taxon>Tylenchina</taxon>
        <taxon>Tylenchomorpha</taxon>
        <taxon>Tylenchoidea</taxon>
        <taxon>Meloidogynidae</taxon>
        <taxon>Meloidogyninae</taxon>
        <taxon>Meloidogyne</taxon>
    </lineage>
</organism>
<accession>A0A8S9ZI89</accession>
<dbReference type="Proteomes" id="UP000605970">
    <property type="component" value="Unassembled WGS sequence"/>
</dbReference>
<name>A0A8S9ZI89_9BILA</name>
<proteinExistence type="predicted"/>
<protein>
    <recommendedName>
        <fullName evidence="3">EGF-like domain-containing protein</fullName>
    </recommendedName>
</protein>
<reference evidence="1" key="1">
    <citation type="journal article" date="2020" name="Ecol. Evol.">
        <title>Genome structure and content of the rice root-knot nematode (Meloidogyne graminicola).</title>
        <authorList>
            <person name="Phan N.T."/>
            <person name="Danchin E.G.J."/>
            <person name="Klopp C."/>
            <person name="Perfus-Barbeoch L."/>
            <person name="Kozlowski D.K."/>
            <person name="Koutsovoulos G.D."/>
            <person name="Lopez-Roques C."/>
            <person name="Bouchez O."/>
            <person name="Zahm M."/>
            <person name="Besnard G."/>
            <person name="Bellafiore S."/>
        </authorList>
    </citation>
    <scope>NUCLEOTIDE SEQUENCE</scope>
    <source>
        <strain evidence="1">VN-18</strain>
    </source>
</reference>
<comment type="caution">
    <text evidence="1">The sequence shown here is derived from an EMBL/GenBank/DDBJ whole genome shotgun (WGS) entry which is preliminary data.</text>
</comment>
<evidence type="ECO:0000313" key="1">
    <source>
        <dbReference type="EMBL" id="KAF7632920.1"/>
    </source>
</evidence>